<dbReference type="OrthoDB" id="9810086at2"/>
<feature type="transmembrane region" description="Helical" evidence="7">
    <location>
        <begin position="108"/>
        <end position="127"/>
    </location>
</feature>
<evidence type="ECO:0000256" key="2">
    <source>
        <dbReference type="ARBA" id="ARBA00022448"/>
    </source>
</evidence>
<evidence type="ECO:0000313" key="9">
    <source>
        <dbReference type="EMBL" id="OXM87407.1"/>
    </source>
</evidence>
<evidence type="ECO:0000256" key="4">
    <source>
        <dbReference type="ARBA" id="ARBA00022692"/>
    </source>
</evidence>
<keyword evidence="10" id="KW-1185">Reference proteome</keyword>
<dbReference type="Proteomes" id="UP000215509">
    <property type="component" value="Unassembled WGS sequence"/>
</dbReference>
<name>A0A229UUX7_9BACL</name>
<sequence>MKVSTADKIMDASIIVVIIVASFLALVPILHLASVSLSSNAAILSNKVTVFPVEWSTIAYETVLRDAKMVGSLFFTIVLVVLFTVICMVMTICAAYPLTKTRLKGRDVFLLMIVFTMFFSGGLIPEYLLVKTLKLTNSIWALILPGMINAFYLIILKTFFSSIPEELEESARIDGSSHFGTLFRIVLPLSLPVLATLSLFYAVGRWNGFMDALFYITDQDLYPIQLKLYQLVISNQMSDATATEGVNSLAPIPESLKAASIMFATIPILVVYPWLQRYFISGMMIGAVKG</sequence>
<evidence type="ECO:0000256" key="6">
    <source>
        <dbReference type="ARBA" id="ARBA00023136"/>
    </source>
</evidence>
<dbReference type="SUPFAM" id="SSF161098">
    <property type="entry name" value="MetI-like"/>
    <property type="match status" value="1"/>
</dbReference>
<dbReference type="CDD" id="cd06261">
    <property type="entry name" value="TM_PBP2"/>
    <property type="match status" value="1"/>
</dbReference>
<dbReference type="Gene3D" id="1.10.3720.10">
    <property type="entry name" value="MetI-like"/>
    <property type="match status" value="1"/>
</dbReference>
<feature type="transmembrane region" description="Helical" evidence="7">
    <location>
        <begin position="73"/>
        <end position="96"/>
    </location>
</feature>
<comment type="similarity">
    <text evidence="7">Belongs to the binding-protein-dependent transport system permease family.</text>
</comment>
<reference evidence="9 10" key="1">
    <citation type="submission" date="2017-07" db="EMBL/GenBank/DDBJ databases">
        <title>Genome sequencing and assembly of Paenibacillus rigui.</title>
        <authorList>
            <person name="Mayilraj S."/>
        </authorList>
    </citation>
    <scope>NUCLEOTIDE SEQUENCE [LARGE SCALE GENOMIC DNA]</scope>
    <source>
        <strain evidence="9 10">JCM 16352</strain>
    </source>
</reference>
<evidence type="ECO:0000256" key="5">
    <source>
        <dbReference type="ARBA" id="ARBA00022989"/>
    </source>
</evidence>
<dbReference type="InterPro" id="IPR035906">
    <property type="entry name" value="MetI-like_sf"/>
</dbReference>
<keyword evidence="5 7" id="KW-1133">Transmembrane helix</keyword>
<feature type="transmembrane region" description="Helical" evidence="7">
    <location>
        <begin position="258"/>
        <end position="275"/>
    </location>
</feature>
<evidence type="ECO:0000259" key="8">
    <source>
        <dbReference type="PROSITE" id="PS50928"/>
    </source>
</evidence>
<keyword evidence="3" id="KW-1003">Cell membrane</keyword>
<evidence type="ECO:0000256" key="3">
    <source>
        <dbReference type="ARBA" id="ARBA00022475"/>
    </source>
</evidence>
<dbReference type="PANTHER" id="PTHR43744:SF9">
    <property type="entry name" value="POLYGALACTURONAN_RHAMNOGALACTURONAN TRANSPORT SYSTEM PERMEASE PROTEIN YTCP"/>
    <property type="match status" value="1"/>
</dbReference>
<dbReference type="GO" id="GO:0005886">
    <property type="term" value="C:plasma membrane"/>
    <property type="evidence" value="ECO:0007669"/>
    <property type="project" value="UniProtKB-SubCell"/>
</dbReference>
<keyword evidence="6 7" id="KW-0472">Membrane</keyword>
<keyword evidence="2 7" id="KW-0813">Transport</keyword>
<feature type="domain" description="ABC transmembrane type-1" evidence="8">
    <location>
        <begin position="73"/>
        <end position="274"/>
    </location>
</feature>
<dbReference type="InterPro" id="IPR000515">
    <property type="entry name" value="MetI-like"/>
</dbReference>
<feature type="transmembrane region" description="Helical" evidence="7">
    <location>
        <begin position="139"/>
        <end position="160"/>
    </location>
</feature>
<dbReference type="Pfam" id="PF00528">
    <property type="entry name" value="BPD_transp_1"/>
    <property type="match status" value="1"/>
</dbReference>
<proteinExistence type="inferred from homology"/>
<accession>A0A229UUX7</accession>
<protein>
    <submittedName>
        <fullName evidence="9">ABC transporter permease</fullName>
    </submittedName>
</protein>
<evidence type="ECO:0000256" key="7">
    <source>
        <dbReference type="RuleBase" id="RU363032"/>
    </source>
</evidence>
<dbReference type="GO" id="GO:0055085">
    <property type="term" value="P:transmembrane transport"/>
    <property type="evidence" value="ECO:0007669"/>
    <property type="project" value="InterPro"/>
</dbReference>
<dbReference type="RefSeq" id="WP_094013704.1">
    <property type="nucleotide sequence ID" value="NZ_NMQW01000005.1"/>
</dbReference>
<dbReference type="AlphaFoldDB" id="A0A229UUX7"/>
<evidence type="ECO:0000313" key="10">
    <source>
        <dbReference type="Proteomes" id="UP000215509"/>
    </source>
</evidence>
<organism evidence="9 10">
    <name type="scientific">Paenibacillus rigui</name>
    <dbReference type="NCBI Taxonomy" id="554312"/>
    <lineage>
        <taxon>Bacteria</taxon>
        <taxon>Bacillati</taxon>
        <taxon>Bacillota</taxon>
        <taxon>Bacilli</taxon>
        <taxon>Bacillales</taxon>
        <taxon>Paenibacillaceae</taxon>
        <taxon>Paenibacillus</taxon>
    </lineage>
</organism>
<gene>
    <name evidence="9" type="ORF">CF651_04685</name>
</gene>
<feature type="transmembrane region" description="Helical" evidence="7">
    <location>
        <begin position="12"/>
        <end position="33"/>
    </location>
</feature>
<comment type="subcellular location">
    <subcellularLocation>
        <location evidence="1 7">Cell membrane</location>
        <topology evidence="1 7">Multi-pass membrane protein</topology>
    </subcellularLocation>
</comment>
<dbReference type="PANTHER" id="PTHR43744">
    <property type="entry name" value="ABC TRANSPORTER PERMEASE PROTEIN MG189-RELATED-RELATED"/>
    <property type="match status" value="1"/>
</dbReference>
<dbReference type="PROSITE" id="PS50928">
    <property type="entry name" value="ABC_TM1"/>
    <property type="match status" value="1"/>
</dbReference>
<evidence type="ECO:0000256" key="1">
    <source>
        <dbReference type="ARBA" id="ARBA00004651"/>
    </source>
</evidence>
<feature type="transmembrane region" description="Helical" evidence="7">
    <location>
        <begin position="181"/>
        <end position="203"/>
    </location>
</feature>
<dbReference type="EMBL" id="NMQW01000005">
    <property type="protein sequence ID" value="OXM87407.1"/>
    <property type="molecule type" value="Genomic_DNA"/>
</dbReference>
<comment type="caution">
    <text evidence="9">The sequence shown here is derived from an EMBL/GenBank/DDBJ whole genome shotgun (WGS) entry which is preliminary data.</text>
</comment>
<keyword evidence="4 7" id="KW-0812">Transmembrane</keyword>